<comment type="caution">
    <text evidence="2">The sequence shown here is derived from an EMBL/GenBank/DDBJ whole genome shotgun (WGS) entry which is preliminary data.</text>
</comment>
<keyword evidence="1" id="KW-0732">Signal</keyword>
<dbReference type="Proteomes" id="UP001597296">
    <property type="component" value="Unassembled WGS sequence"/>
</dbReference>
<evidence type="ECO:0000313" key="3">
    <source>
        <dbReference type="Proteomes" id="UP001597296"/>
    </source>
</evidence>
<accession>A0ABW5CB62</accession>
<protein>
    <recommendedName>
        <fullName evidence="4">Lipoprotein</fullName>
    </recommendedName>
</protein>
<gene>
    <name evidence="2" type="ORF">ACFSNB_05395</name>
</gene>
<sequence length="221" mass="23981">MKIGAGLALAVALALGACAYHGDDIGNPFYRKLQWFSFAGGDDLRESCAAGGPDRLRLIYNAVWGEQLRIYEWDGTARDLRIRVVGPGNLAQLTSDDLLAPWRAGETHVTLSEADHHALIEALDAAGAFGPPAVGLDLPSRDYYWLAATCHQGRFTVTGWRYPSPSFAAARFPALLFARDPGRDGVAQPRERGFDPFRADAEPRGAANDFLLTIGRNGLVK</sequence>
<keyword evidence="3" id="KW-1185">Reference proteome</keyword>
<feature type="signal peptide" evidence="1">
    <location>
        <begin position="1"/>
        <end position="19"/>
    </location>
</feature>
<feature type="chain" id="PRO_5046401209" description="Lipoprotein" evidence="1">
    <location>
        <begin position="20"/>
        <end position="221"/>
    </location>
</feature>
<evidence type="ECO:0000256" key="1">
    <source>
        <dbReference type="SAM" id="SignalP"/>
    </source>
</evidence>
<dbReference type="RefSeq" id="WP_377315013.1">
    <property type="nucleotide sequence ID" value="NZ_JBHUIY010000007.1"/>
</dbReference>
<proteinExistence type="predicted"/>
<dbReference type="PROSITE" id="PS51257">
    <property type="entry name" value="PROKAR_LIPOPROTEIN"/>
    <property type="match status" value="1"/>
</dbReference>
<dbReference type="EMBL" id="JBHUIY010000007">
    <property type="protein sequence ID" value="MFD2233233.1"/>
    <property type="molecule type" value="Genomic_DNA"/>
</dbReference>
<reference evidence="3" key="1">
    <citation type="journal article" date="2019" name="Int. J. Syst. Evol. Microbiol.">
        <title>The Global Catalogue of Microorganisms (GCM) 10K type strain sequencing project: providing services to taxonomists for standard genome sequencing and annotation.</title>
        <authorList>
            <consortium name="The Broad Institute Genomics Platform"/>
            <consortium name="The Broad Institute Genome Sequencing Center for Infectious Disease"/>
            <person name="Wu L."/>
            <person name="Ma J."/>
        </authorList>
    </citation>
    <scope>NUCLEOTIDE SEQUENCE [LARGE SCALE GENOMIC DNA]</scope>
    <source>
        <strain evidence="3">KCTC 15012</strain>
    </source>
</reference>
<organism evidence="2 3">
    <name type="scientific">Phaeospirillum tilakii</name>
    <dbReference type="NCBI Taxonomy" id="741673"/>
    <lineage>
        <taxon>Bacteria</taxon>
        <taxon>Pseudomonadati</taxon>
        <taxon>Pseudomonadota</taxon>
        <taxon>Alphaproteobacteria</taxon>
        <taxon>Rhodospirillales</taxon>
        <taxon>Rhodospirillaceae</taxon>
        <taxon>Phaeospirillum</taxon>
    </lineage>
</organism>
<name>A0ABW5CB62_9PROT</name>
<evidence type="ECO:0000313" key="2">
    <source>
        <dbReference type="EMBL" id="MFD2233233.1"/>
    </source>
</evidence>
<evidence type="ECO:0008006" key="4">
    <source>
        <dbReference type="Google" id="ProtNLM"/>
    </source>
</evidence>